<comment type="cofactor">
    <cofactor evidence="1">
        <name>Fe(2+)</name>
        <dbReference type="ChEBI" id="CHEBI:29033"/>
    </cofactor>
</comment>
<dbReference type="GO" id="GO:0005506">
    <property type="term" value="F:iron ion binding"/>
    <property type="evidence" value="ECO:0007669"/>
    <property type="project" value="InterPro"/>
</dbReference>
<evidence type="ECO:0000256" key="1">
    <source>
        <dbReference type="ARBA" id="ARBA00001954"/>
    </source>
</evidence>
<dbReference type="PANTHER" id="PTHR10696">
    <property type="entry name" value="GAMMA-BUTYROBETAINE HYDROXYLASE-RELATED"/>
    <property type="match status" value="1"/>
</dbReference>
<evidence type="ECO:0000313" key="16">
    <source>
        <dbReference type="EMBL" id="AAM82167.1"/>
    </source>
</evidence>
<name>Q8MUC4_ANGCA</name>
<dbReference type="Gene3D" id="3.60.130.10">
    <property type="entry name" value="Clavaminate synthase-like"/>
    <property type="match status" value="1"/>
</dbReference>
<dbReference type="NCBIfam" id="TIGR02409">
    <property type="entry name" value="carnitine_bodg"/>
    <property type="match status" value="1"/>
</dbReference>
<reference evidence="16" key="1">
    <citation type="submission" date="2002-07" db="EMBL/GenBank/DDBJ databases">
        <title>Gamma-butyrobetaine,2-oxoglutarate dioxygenase (GAMMA-BBH) of Angiostrongylus Cantonensis.</title>
        <authorList>
            <person name="Meng J."/>
            <person name="Zhan X."/>
            <person name="He A."/>
            <person name="Li Z."/>
            <person name="Liang Y."/>
            <person name="Yi B."/>
            <person name="Lei Z."/>
            <person name="Zhang R."/>
        </authorList>
    </citation>
    <scope>NUCLEOTIDE SEQUENCE</scope>
</reference>
<dbReference type="EMBL" id="AF526942">
    <property type="protein sequence ID" value="AAM82167.1"/>
    <property type="molecule type" value="mRNA"/>
</dbReference>
<dbReference type="InterPro" id="IPR050411">
    <property type="entry name" value="AlphaKG_dependent_hydroxylases"/>
</dbReference>
<evidence type="ECO:0000259" key="15">
    <source>
        <dbReference type="Pfam" id="PF02668"/>
    </source>
</evidence>
<dbReference type="GO" id="GO:0005739">
    <property type="term" value="C:mitochondrion"/>
    <property type="evidence" value="ECO:0007669"/>
    <property type="project" value="TreeGrafter"/>
</dbReference>
<evidence type="ECO:0000256" key="13">
    <source>
        <dbReference type="ARBA" id="ARBA00033412"/>
    </source>
</evidence>
<evidence type="ECO:0000256" key="2">
    <source>
        <dbReference type="ARBA" id="ARBA00001961"/>
    </source>
</evidence>
<evidence type="ECO:0000256" key="11">
    <source>
        <dbReference type="ARBA" id="ARBA00023004"/>
    </source>
</evidence>
<dbReference type="InterPro" id="IPR038492">
    <property type="entry name" value="GBBH-like_N_sf"/>
</dbReference>
<dbReference type="UniPathway" id="UPA00118"/>
<evidence type="ECO:0000256" key="4">
    <source>
        <dbReference type="ARBA" id="ARBA00005022"/>
    </source>
</evidence>
<dbReference type="EC" id="1.14.11.1" evidence="6"/>
<evidence type="ECO:0000256" key="10">
    <source>
        <dbReference type="ARBA" id="ARBA00023002"/>
    </source>
</evidence>
<evidence type="ECO:0000256" key="12">
    <source>
        <dbReference type="ARBA" id="ARBA00030584"/>
    </source>
</evidence>
<sequence>MLPRFPIARARLLSSSSKIVSVSQPVNRIITVEWYDGMKGKFPVIWLRDCSLDPKTYSIGPAMTARKLTMNEFDVEQNPKSVRLENEELVIDWEETQSRFNSNWLRFRNPSDNGARKHRRQVYLFPEDTWGKSDIERRLKKFSHTAVLSDDKTLHDFLEAVCVDGIAVIKNAPKGSTNVVRDIGERIGLIHSTHFGKIFVVSTKPDASNMAYASNSGLPFHTDFPSLSDPPQLQMLHMIEKAKEGGNNLFVDGFHVAEQLRREKLDVFKVLTTSPIEFIEEGFDVHDGSDGRPSRFDYNMCSRHRTIKLDDSGRVVKIQFGNAMRSWFYDCEPEKIQEIYRALKTFTDYCYQDKNILKLALENGDTVLWANTRLLHRRDAFRNAPNVSRTLAGCYFSWDIVKSKVRLLRRRLELPCAQPSV</sequence>
<comment type="catalytic activity">
    <reaction evidence="14">
        <text>4-(trimethylamino)butanoate + 2-oxoglutarate + O2 = carnitine + succinate + CO2</text>
        <dbReference type="Rhea" id="RHEA:24028"/>
        <dbReference type="ChEBI" id="CHEBI:15379"/>
        <dbReference type="ChEBI" id="CHEBI:16244"/>
        <dbReference type="ChEBI" id="CHEBI:16526"/>
        <dbReference type="ChEBI" id="CHEBI:16810"/>
        <dbReference type="ChEBI" id="CHEBI:17126"/>
        <dbReference type="ChEBI" id="CHEBI:30031"/>
        <dbReference type="EC" id="1.14.11.1"/>
    </reaction>
</comment>
<dbReference type="SUPFAM" id="SSF51197">
    <property type="entry name" value="Clavaminate synthase-like"/>
    <property type="match status" value="1"/>
</dbReference>
<dbReference type="Pfam" id="PF02668">
    <property type="entry name" value="TauD"/>
    <property type="match status" value="1"/>
</dbReference>
<dbReference type="Gene3D" id="3.30.2020.30">
    <property type="match status" value="1"/>
</dbReference>
<organism evidence="16">
    <name type="scientific">Angiostrongylus cantonensis</name>
    <name type="common">Rat lungworm</name>
    <dbReference type="NCBI Taxonomy" id="6313"/>
    <lineage>
        <taxon>Eukaryota</taxon>
        <taxon>Metazoa</taxon>
        <taxon>Ecdysozoa</taxon>
        <taxon>Nematoda</taxon>
        <taxon>Chromadorea</taxon>
        <taxon>Rhabditida</taxon>
        <taxon>Rhabditina</taxon>
        <taxon>Rhabditomorpha</taxon>
        <taxon>Strongyloidea</taxon>
        <taxon>Metastrongylidae</taxon>
        <taxon>Angiostrongylus</taxon>
    </lineage>
</organism>
<dbReference type="AlphaFoldDB" id="Q8MUC4"/>
<dbReference type="PANTHER" id="PTHR10696:SF33">
    <property type="entry name" value="GAMMA-BUTYROBETAINE DIOXYGENASE"/>
    <property type="match status" value="1"/>
</dbReference>
<dbReference type="GO" id="GO:0045329">
    <property type="term" value="P:carnitine biosynthetic process"/>
    <property type="evidence" value="ECO:0007669"/>
    <property type="project" value="UniProtKB-UniPathway"/>
</dbReference>
<comment type="cofactor">
    <cofactor evidence="2">
        <name>L-ascorbate</name>
        <dbReference type="ChEBI" id="CHEBI:38290"/>
    </cofactor>
</comment>
<comment type="pathway">
    <text evidence="4">Amine and polyamine biosynthesis; carnitine biosynthesis.</text>
</comment>
<evidence type="ECO:0000256" key="3">
    <source>
        <dbReference type="ARBA" id="ARBA00002906"/>
    </source>
</evidence>
<keyword evidence="8" id="KW-0124">Carnitine biosynthesis</keyword>
<dbReference type="InterPro" id="IPR042098">
    <property type="entry name" value="TauD-like_sf"/>
</dbReference>
<protein>
    <recommendedName>
        <fullName evidence="6">gamma-butyrobetaine dioxygenase</fullName>
        <ecNumber evidence="6">1.14.11.1</ecNumber>
    </recommendedName>
    <alternativeName>
        <fullName evidence="12">Gamma-butyrobetaine hydroxylase</fullName>
    </alternativeName>
    <alternativeName>
        <fullName evidence="13">Gamma-butyrobetaine,2-oxoglutarate dioxygenase</fullName>
    </alternativeName>
</protein>
<feature type="domain" description="TauD/TfdA-like" evidence="15">
    <location>
        <begin position="142"/>
        <end position="395"/>
    </location>
</feature>
<dbReference type="InterPro" id="IPR012775">
    <property type="entry name" value="GBBH-like"/>
</dbReference>
<evidence type="ECO:0000256" key="5">
    <source>
        <dbReference type="ARBA" id="ARBA00008654"/>
    </source>
</evidence>
<evidence type="ECO:0000256" key="7">
    <source>
        <dbReference type="ARBA" id="ARBA00022723"/>
    </source>
</evidence>
<evidence type="ECO:0000256" key="9">
    <source>
        <dbReference type="ARBA" id="ARBA00022964"/>
    </source>
</evidence>
<proteinExistence type="evidence at transcript level"/>
<keyword evidence="10 16" id="KW-0560">Oxidoreductase</keyword>
<keyword evidence="11" id="KW-0408">Iron</keyword>
<evidence type="ECO:0000256" key="6">
    <source>
        <dbReference type="ARBA" id="ARBA00012270"/>
    </source>
</evidence>
<dbReference type="InterPro" id="IPR003819">
    <property type="entry name" value="TauD/TfdA-like"/>
</dbReference>
<comment type="similarity">
    <text evidence="5">Belongs to the gamma-BBH/TMLD family.</text>
</comment>
<comment type="function">
    <text evidence="3">Catalyzes the formation of L-carnitine from gamma-butyrobetaine.</text>
</comment>
<dbReference type="GO" id="GO:0008336">
    <property type="term" value="F:gamma-butyrobetaine dioxygenase activity"/>
    <property type="evidence" value="ECO:0007669"/>
    <property type="project" value="UniProtKB-EC"/>
</dbReference>
<keyword evidence="9 16" id="KW-0223">Dioxygenase</keyword>
<keyword evidence="7" id="KW-0479">Metal-binding</keyword>
<dbReference type="FunFam" id="3.60.130.10:FF:000001">
    <property type="entry name" value="Trimethyllysine dioxygenase, mitochondrial"/>
    <property type="match status" value="1"/>
</dbReference>
<accession>Q8MUC4</accession>
<evidence type="ECO:0000256" key="8">
    <source>
        <dbReference type="ARBA" id="ARBA00022873"/>
    </source>
</evidence>
<evidence type="ECO:0000256" key="14">
    <source>
        <dbReference type="ARBA" id="ARBA00049149"/>
    </source>
</evidence>